<evidence type="ECO:0000313" key="2">
    <source>
        <dbReference type="EMBL" id="PTP27937.1"/>
    </source>
</evidence>
<dbReference type="RefSeq" id="WP_004734851.1">
    <property type="nucleotide sequence ID" value="NZ_CAWMQX010000058.1"/>
</dbReference>
<protein>
    <submittedName>
        <fullName evidence="2">XRE family transcriptional regulator</fullName>
    </submittedName>
</protein>
<feature type="domain" description="HTH cro/C1-type" evidence="1">
    <location>
        <begin position="12"/>
        <end position="66"/>
    </location>
</feature>
<evidence type="ECO:0000313" key="3">
    <source>
        <dbReference type="Proteomes" id="UP000244197"/>
    </source>
</evidence>
<organism evidence="2 3">
    <name type="scientific">Vibrio splendidus</name>
    <dbReference type="NCBI Taxonomy" id="29497"/>
    <lineage>
        <taxon>Bacteria</taxon>
        <taxon>Pseudomonadati</taxon>
        <taxon>Pseudomonadota</taxon>
        <taxon>Gammaproteobacteria</taxon>
        <taxon>Vibrionales</taxon>
        <taxon>Vibrionaceae</taxon>
        <taxon>Vibrio</taxon>
    </lineage>
</organism>
<reference evidence="2 3" key="1">
    <citation type="submission" date="2017-11" db="EMBL/GenBank/DDBJ databases">
        <title>Population delineation of vibrios coincides with oyster pathogenicity.</title>
        <authorList>
            <person name="Bruto M."/>
            <person name="Labreuche Y."/>
            <person name="James A."/>
            <person name="Piel D."/>
            <person name="Chenivesse S."/>
            <person name="Petton B."/>
            <person name="Polz M.F."/>
            <person name="Le Roux F."/>
        </authorList>
    </citation>
    <scope>NUCLEOTIDE SEQUENCE [LARGE SCALE GENOMIC DNA]</scope>
    <source>
        <strain evidence="2 3">FF_144</strain>
    </source>
</reference>
<sequence length="252" mass="28844">MDTLNREICSAIKRHLKKTGISYKEISEFTEMSEVSIKRLLNGHQSLSILKLQKICELIQRPLSAILSEAEESLASTSLFTDEQDAAFCEEPALFTIFQEIVNEGTNAQQLMARFDLNKPSLHIYLRKLEQLKLIAMLFDLKFHVIVPSNTAFSEHARFSATFKNQVIDALKQAVQYISADNKQAYFITTKFRLTEEEFKDYNLKLEKLMLKTVKLSQSRSRMTEGLNDYAIVDMGAKGIFHPTLKKPVNLV</sequence>
<dbReference type="Gene3D" id="1.10.260.40">
    <property type="entry name" value="lambda repressor-like DNA-binding domains"/>
    <property type="match status" value="1"/>
</dbReference>
<dbReference type="InterPro" id="IPR010982">
    <property type="entry name" value="Lambda_DNA-bd_dom_sf"/>
</dbReference>
<dbReference type="CDD" id="cd00093">
    <property type="entry name" value="HTH_XRE"/>
    <property type="match status" value="1"/>
</dbReference>
<dbReference type="SUPFAM" id="SSF47413">
    <property type="entry name" value="lambda repressor-like DNA-binding domains"/>
    <property type="match status" value="1"/>
</dbReference>
<dbReference type="AlphaFoldDB" id="A0A2N7E4G2"/>
<accession>A0A2N7E4G2</accession>
<dbReference type="Proteomes" id="UP000244197">
    <property type="component" value="Unassembled WGS sequence"/>
</dbReference>
<evidence type="ECO:0000259" key="1">
    <source>
        <dbReference type="PROSITE" id="PS50943"/>
    </source>
</evidence>
<proteinExistence type="predicted"/>
<dbReference type="SMART" id="SM00530">
    <property type="entry name" value="HTH_XRE"/>
    <property type="match status" value="1"/>
</dbReference>
<gene>
    <name evidence="2" type="ORF">CWO07_19300</name>
</gene>
<name>A0A2N7E4G2_VIBSP</name>
<dbReference type="PROSITE" id="PS50943">
    <property type="entry name" value="HTH_CROC1"/>
    <property type="match status" value="1"/>
</dbReference>
<dbReference type="Pfam" id="PF01381">
    <property type="entry name" value="HTH_3"/>
    <property type="match status" value="1"/>
</dbReference>
<dbReference type="EMBL" id="PIFK01000044">
    <property type="protein sequence ID" value="PTP27937.1"/>
    <property type="molecule type" value="Genomic_DNA"/>
</dbReference>
<comment type="caution">
    <text evidence="2">The sequence shown here is derived from an EMBL/GenBank/DDBJ whole genome shotgun (WGS) entry which is preliminary data.</text>
</comment>
<dbReference type="InterPro" id="IPR001387">
    <property type="entry name" value="Cro/C1-type_HTH"/>
</dbReference>
<dbReference type="GO" id="GO:0003677">
    <property type="term" value="F:DNA binding"/>
    <property type="evidence" value="ECO:0007669"/>
    <property type="project" value="InterPro"/>
</dbReference>